<evidence type="ECO:0000256" key="5">
    <source>
        <dbReference type="ARBA" id="ARBA00022741"/>
    </source>
</evidence>
<dbReference type="Gene3D" id="3.30.230.10">
    <property type="match status" value="1"/>
</dbReference>
<dbReference type="Pfam" id="PF08544">
    <property type="entry name" value="GHMP_kinases_C"/>
    <property type="match status" value="1"/>
</dbReference>
<dbReference type="InterPro" id="IPR036554">
    <property type="entry name" value="GHMP_kinase_C_sf"/>
</dbReference>
<evidence type="ECO:0000256" key="6">
    <source>
        <dbReference type="ARBA" id="ARBA00022777"/>
    </source>
</evidence>
<feature type="binding site" evidence="9">
    <location>
        <begin position="101"/>
        <end position="111"/>
    </location>
    <ligand>
        <name>ATP</name>
        <dbReference type="ChEBI" id="CHEBI:30616"/>
    </ligand>
</feature>
<comment type="similarity">
    <text evidence="1 9">Belongs to the GHMP kinase family. IspE subfamily.</text>
</comment>
<dbReference type="PANTHER" id="PTHR43527:SF2">
    <property type="entry name" value="4-DIPHOSPHOCYTIDYL-2-C-METHYL-D-ERYTHRITOL KINASE, CHLOROPLASTIC"/>
    <property type="match status" value="1"/>
</dbReference>
<evidence type="ECO:0000256" key="3">
    <source>
        <dbReference type="ARBA" id="ARBA00017473"/>
    </source>
</evidence>
<sequence>MTGRRTPAIEVRVPAKVNLELRVGPVRDDGFHALSTVYHAVDIVDDVTVRRADDWGIEVTGPYADRVPADDTNLAYRAARLLASDRGVDDPVHIEIAKTIPVAGGMAGGSADAAATLVGCDALWGLDTPRPDLERLAARLGSDVPFLLTGGTALGSGRGEQVVPVLTQGTFHWVFALHHGGLSTKDVYAELDRLRADEPVADPEPGQDVMAALRAGDVEQLASALHNDLEDAACSLEPHLRTTMATGLEQGALAAIVSGSGPTVAFLARDNTAALDLMVGLSAEAVADEVVHGRGPVGGAHVTSDPGLRSTR</sequence>
<comment type="caution">
    <text evidence="12">The sequence shown here is derived from an EMBL/GenBank/DDBJ whole genome shotgun (WGS) entry which is preliminary data.</text>
</comment>
<reference evidence="12 13" key="1">
    <citation type="submission" date="2019-06" db="EMBL/GenBank/DDBJ databases">
        <title>Sequencing the genomes of 1000 actinobacteria strains.</title>
        <authorList>
            <person name="Klenk H.-P."/>
        </authorList>
    </citation>
    <scope>NUCLEOTIDE SEQUENCE [LARGE SCALE GENOMIC DNA]</scope>
    <source>
        <strain evidence="12 13">DSM 24617</strain>
    </source>
</reference>
<comment type="function">
    <text evidence="9">Catalyzes the phosphorylation of the position 2 hydroxy group of 4-diphosphocytidyl-2C-methyl-D-erythritol.</text>
</comment>
<dbReference type="InterPro" id="IPR020568">
    <property type="entry name" value="Ribosomal_Su5_D2-typ_SF"/>
</dbReference>
<comment type="pathway">
    <text evidence="9">Isoprenoid biosynthesis; isopentenyl diphosphate biosynthesis via DXP pathway; isopentenyl diphosphate from 1-deoxy-D-xylulose 5-phosphate: step 3/6.</text>
</comment>
<name>A0A542XEN7_9MICO</name>
<evidence type="ECO:0000259" key="10">
    <source>
        <dbReference type="Pfam" id="PF00288"/>
    </source>
</evidence>
<dbReference type="InterPro" id="IPR013750">
    <property type="entry name" value="GHMP_kinase_C_dom"/>
</dbReference>
<keyword evidence="9" id="KW-0414">Isoprene biosynthesis</keyword>
<evidence type="ECO:0000256" key="7">
    <source>
        <dbReference type="ARBA" id="ARBA00022840"/>
    </source>
</evidence>
<protein>
    <recommendedName>
        <fullName evidence="3 9">4-diphosphocytidyl-2-C-methyl-D-erythritol kinase</fullName>
        <shortName evidence="9">CMK</shortName>
        <ecNumber evidence="2 9">2.7.1.148</ecNumber>
    </recommendedName>
    <alternativeName>
        <fullName evidence="8 9">4-(cytidine-5'-diphospho)-2-C-methyl-D-erythritol kinase</fullName>
    </alternativeName>
</protein>
<dbReference type="SUPFAM" id="SSF54211">
    <property type="entry name" value="Ribosomal protein S5 domain 2-like"/>
    <property type="match status" value="1"/>
</dbReference>
<dbReference type="GO" id="GO:0050515">
    <property type="term" value="F:4-(cytidine 5'-diphospho)-2-C-methyl-D-erythritol kinase activity"/>
    <property type="evidence" value="ECO:0007669"/>
    <property type="project" value="UniProtKB-UniRule"/>
</dbReference>
<dbReference type="InterPro" id="IPR006204">
    <property type="entry name" value="GHMP_kinase_N_dom"/>
</dbReference>
<accession>A0A542XEN7</accession>
<dbReference type="Proteomes" id="UP000318336">
    <property type="component" value="Unassembled WGS sequence"/>
</dbReference>
<dbReference type="InterPro" id="IPR014721">
    <property type="entry name" value="Ribsml_uS5_D2-typ_fold_subgr"/>
</dbReference>
<dbReference type="HAMAP" id="MF_00061">
    <property type="entry name" value="IspE"/>
    <property type="match status" value="1"/>
</dbReference>
<dbReference type="EC" id="2.7.1.148" evidence="2 9"/>
<dbReference type="AlphaFoldDB" id="A0A542XEN7"/>
<gene>
    <name evidence="9" type="primary">ispE</name>
    <name evidence="12" type="ORF">FB554_2449</name>
</gene>
<keyword evidence="7 9" id="KW-0067">ATP-binding</keyword>
<evidence type="ECO:0000256" key="1">
    <source>
        <dbReference type="ARBA" id="ARBA00009684"/>
    </source>
</evidence>
<dbReference type="InterPro" id="IPR004424">
    <property type="entry name" value="IspE"/>
</dbReference>
<dbReference type="RefSeq" id="WP_142006443.1">
    <property type="nucleotide sequence ID" value="NZ_CAJTBP010000001.1"/>
</dbReference>
<feature type="active site" evidence="9">
    <location>
        <position position="16"/>
    </location>
</feature>
<dbReference type="Pfam" id="PF00288">
    <property type="entry name" value="GHMP_kinases_N"/>
    <property type="match status" value="1"/>
</dbReference>
<evidence type="ECO:0000313" key="12">
    <source>
        <dbReference type="EMBL" id="TQL34284.1"/>
    </source>
</evidence>
<evidence type="ECO:0000313" key="13">
    <source>
        <dbReference type="Proteomes" id="UP000318336"/>
    </source>
</evidence>
<dbReference type="SUPFAM" id="SSF55060">
    <property type="entry name" value="GHMP Kinase, C-terminal domain"/>
    <property type="match status" value="1"/>
</dbReference>
<dbReference type="GO" id="GO:0005524">
    <property type="term" value="F:ATP binding"/>
    <property type="evidence" value="ECO:0007669"/>
    <property type="project" value="UniProtKB-UniRule"/>
</dbReference>
<comment type="catalytic activity">
    <reaction evidence="9">
        <text>4-CDP-2-C-methyl-D-erythritol + ATP = 4-CDP-2-C-methyl-D-erythritol 2-phosphate + ADP + H(+)</text>
        <dbReference type="Rhea" id="RHEA:18437"/>
        <dbReference type="ChEBI" id="CHEBI:15378"/>
        <dbReference type="ChEBI" id="CHEBI:30616"/>
        <dbReference type="ChEBI" id="CHEBI:57823"/>
        <dbReference type="ChEBI" id="CHEBI:57919"/>
        <dbReference type="ChEBI" id="CHEBI:456216"/>
        <dbReference type="EC" id="2.7.1.148"/>
    </reaction>
</comment>
<evidence type="ECO:0000256" key="4">
    <source>
        <dbReference type="ARBA" id="ARBA00022679"/>
    </source>
</evidence>
<evidence type="ECO:0000256" key="2">
    <source>
        <dbReference type="ARBA" id="ARBA00012052"/>
    </source>
</evidence>
<dbReference type="NCBIfam" id="TIGR00154">
    <property type="entry name" value="ispE"/>
    <property type="match status" value="1"/>
</dbReference>
<dbReference type="PIRSF" id="PIRSF010376">
    <property type="entry name" value="IspE"/>
    <property type="match status" value="1"/>
</dbReference>
<feature type="active site" evidence="9">
    <location>
        <position position="143"/>
    </location>
</feature>
<evidence type="ECO:0000256" key="8">
    <source>
        <dbReference type="ARBA" id="ARBA00032554"/>
    </source>
</evidence>
<keyword evidence="5 9" id="KW-0547">Nucleotide-binding</keyword>
<dbReference type="EMBL" id="VFOK01000001">
    <property type="protein sequence ID" value="TQL34284.1"/>
    <property type="molecule type" value="Genomic_DNA"/>
</dbReference>
<keyword evidence="13" id="KW-1185">Reference proteome</keyword>
<dbReference type="PANTHER" id="PTHR43527">
    <property type="entry name" value="4-DIPHOSPHOCYTIDYL-2-C-METHYL-D-ERYTHRITOL KINASE, CHLOROPLASTIC"/>
    <property type="match status" value="1"/>
</dbReference>
<keyword evidence="6 9" id="KW-0418">Kinase</keyword>
<evidence type="ECO:0000259" key="11">
    <source>
        <dbReference type="Pfam" id="PF08544"/>
    </source>
</evidence>
<organism evidence="12 13">
    <name type="scientific">Barrientosiimonas humi</name>
    <dbReference type="NCBI Taxonomy" id="999931"/>
    <lineage>
        <taxon>Bacteria</taxon>
        <taxon>Bacillati</taxon>
        <taxon>Actinomycetota</taxon>
        <taxon>Actinomycetes</taxon>
        <taxon>Micrococcales</taxon>
        <taxon>Dermacoccaceae</taxon>
        <taxon>Barrientosiimonas</taxon>
    </lineage>
</organism>
<dbReference type="GO" id="GO:0016114">
    <property type="term" value="P:terpenoid biosynthetic process"/>
    <property type="evidence" value="ECO:0007669"/>
    <property type="project" value="UniProtKB-UniRule"/>
</dbReference>
<dbReference type="UniPathway" id="UPA00056">
    <property type="reaction ID" value="UER00094"/>
</dbReference>
<dbReference type="OrthoDB" id="3173073at2"/>
<keyword evidence="4 9" id="KW-0808">Transferase</keyword>
<dbReference type="Gene3D" id="3.30.70.890">
    <property type="entry name" value="GHMP kinase, C-terminal domain"/>
    <property type="match status" value="1"/>
</dbReference>
<proteinExistence type="inferred from homology"/>
<feature type="domain" description="GHMP kinase C-terminal" evidence="11">
    <location>
        <begin position="210"/>
        <end position="274"/>
    </location>
</feature>
<evidence type="ECO:0000256" key="9">
    <source>
        <dbReference type="HAMAP-Rule" id="MF_00061"/>
    </source>
</evidence>
<dbReference type="GO" id="GO:0019288">
    <property type="term" value="P:isopentenyl diphosphate biosynthetic process, methylerythritol 4-phosphate pathway"/>
    <property type="evidence" value="ECO:0007669"/>
    <property type="project" value="UniProtKB-UniRule"/>
</dbReference>
<feature type="domain" description="GHMP kinase N-terminal" evidence="10">
    <location>
        <begin position="73"/>
        <end position="151"/>
    </location>
</feature>
<dbReference type="NCBIfam" id="NF002870">
    <property type="entry name" value="PRK03188.1"/>
    <property type="match status" value="1"/>
</dbReference>